<feature type="transmembrane region" description="Helical" evidence="1">
    <location>
        <begin position="90"/>
        <end position="108"/>
    </location>
</feature>
<gene>
    <name evidence="3" type="ORF">EV680_1305</name>
</gene>
<protein>
    <recommendedName>
        <fullName evidence="2">Urease accessory protein UreH-like transmembrane domain-containing protein</fullName>
    </recommendedName>
</protein>
<feature type="domain" description="Urease accessory protein UreH-like transmembrane" evidence="2">
    <location>
        <begin position="45"/>
        <end position="246"/>
    </location>
</feature>
<evidence type="ECO:0000313" key="4">
    <source>
        <dbReference type="Proteomes" id="UP000294721"/>
    </source>
</evidence>
<feature type="transmembrane region" description="Helical" evidence="1">
    <location>
        <begin position="41"/>
        <end position="70"/>
    </location>
</feature>
<keyword evidence="4" id="KW-1185">Reference proteome</keyword>
<evidence type="ECO:0000259" key="2">
    <source>
        <dbReference type="Pfam" id="PF13386"/>
    </source>
</evidence>
<comment type="caution">
    <text evidence="3">The sequence shown here is derived from an EMBL/GenBank/DDBJ whole genome shotgun (WGS) entry which is preliminary data.</text>
</comment>
<organism evidence="3 4">
    <name type="scientific">Uruburuella suis</name>
    <dbReference type="NCBI Taxonomy" id="252130"/>
    <lineage>
        <taxon>Bacteria</taxon>
        <taxon>Pseudomonadati</taxon>
        <taxon>Pseudomonadota</taxon>
        <taxon>Betaproteobacteria</taxon>
        <taxon>Neisseriales</taxon>
        <taxon>Neisseriaceae</taxon>
        <taxon>Uruburuella</taxon>
    </lineage>
</organism>
<keyword evidence="1" id="KW-0472">Membrane</keyword>
<reference evidence="3 4" key="1">
    <citation type="submission" date="2019-03" db="EMBL/GenBank/DDBJ databases">
        <title>Genomic Encyclopedia of Type Strains, Phase IV (KMG-IV): sequencing the most valuable type-strain genomes for metagenomic binning, comparative biology and taxonomic classification.</title>
        <authorList>
            <person name="Goeker M."/>
        </authorList>
    </citation>
    <scope>NUCLEOTIDE SEQUENCE [LARGE SCALE GENOMIC DNA]</scope>
    <source>
        <strain evidence="3 4">DSM 17474</strain>
    </source>
</reference>
<keyword evidence="1" id="KW-0812">Transmembrane</keyword>
<evidence type="ECO:0000256" key="1">
    <source>
        <dbReference type="SAM" id="Phobius"/>
    </source>
</evidence>
<dbReference type="InterPro" id="IPR039447">
    <property type="entry name" value="UreH-like_TM_dom"/>
</dbReference>
<dbReference type="PANTHER" id="PTHR42208">
    <property type="entry name" value="HEAVY METAL TRANSPORTER-RELATED"/>
    <property type="match status" value="1"/>
</dbReference>
<name>A0ABY2BXT3_9NEIS</name>
<dbReference type="PANTHER" id="PTHR42208:SF1">
    <property type="entry name" value="HEAVY METAL TRANSPORTER"/>
    <property type="match status" value="1"/>
</dbReference>
<dbReference type="EMBL" id="SLXE01000030">
    <property type="protein sequence ID" value="TCP01339.1"/>
    <property type="molecule type" value="Genomic_DNA"/>
</dbReference>
<feature type="transmembrane region" description="Helical" evidence="1">
    <location>
        <begin position="205"/>
        <end position="225"/>
    </location>
</feature>
<dbReference type="Pfam" id="PF13386">
    <property type="entry name" value="DsbD_2"/>
    <property type="match status" value="1"/>
</dbReference>
<accession>A0ABY2BXT3</accession>
<feature type="transmembrane region" description="Helical" evidence="1">
    <location>
        <begin position="120"/>
        <end position="142"/>
    </location>
</feature>
<proteinExistence type="predicted"/>
<sequence>MRLGKQRGQSITLFYKMPPRPPHYCYNALTFFRHGIMSGDITLLTLFLIGFFGGGHCVGMCGGLSSAFALQLPPHIKRFWLIVLLNAGRISSYITIGVLLGLLGQIGISLDQTRWLQNGLFVAANVLLLFLGLYLAGLSTLATKVESLGRPVWRRLNPLLGRLLPIQSVPACFGVGLLWGWLPCGLVYSASLYALGSGSAAQGGLYMLAFALGTLPNLLAMGFFAGQLKSFLQHRSIRLAAGLLVAGWALWQLLQFMRHTF</sequence>
<evidence type="ECO:0000313" key="3">
    <source>
        <dbReference type="EMBL" id="TCP01339.1"/>
    </source>
</evidence>
<feature type="transmembrane region" description="Helical" evidence="1">
    <location>
        <begin position="237"/>
        <end position="254"/>
    </location>
</feature>
<dbReference type="Proteomes" id="UP000294721">
    <property type="component" value="Unassembled WGS sequence"/>
</dbReference>
<keyword evidence="1" id="KW-1133">Transmembrane helix</keyword>